<evidence type="ECO:0000313" key="4">
    <source>
        <dbReference type="Proteomes" id="UP000011083"/>
    </source>
</evidence>
<evidence type="ECO:0000256" key="2">
    <source>
        <dbReference type="SAM" id="Phobius"/>
    </source>
</evidence>
<protein>
    <recommendedName>
        <fullName evidence="5">DUF4536 domain-containing protein</fullName>
    </recommendedName>
</protein>
<feature type="region of interest" description="Disordered" evidence="1">
    <location>
        <begin position="1"/>
        <end position="42"/>
    </location>
</feature>
<keyword evidence="2" id="KW-1133">Transmembrane helix</keyword>
<keyword evidence="2" id="KW-0812">Transmembrane</keyword>
<name>L8GRM0_ACACF</name>
<dbReference type="RefSeq" id="XP_004337306.1">
    <property type="nucleotide sequence ID" value="XM_004337258.1"/>
</dbReference>
<dbReference type="KEGG" id="acan:ACA1_220530"/>
<dbReference type="EMBL" id="KB008036">
    <property type="protein sequence ID" value="ELR15293.1"/>
    <property type="molecule type" value="Genomic_DNA"/>
</dbReference>
<dbReference type="Proteomes" id="UP000011083">
    <property type="component" value="Unassembled WGS sequence"/>
</dbReference>
<evidence type="ECO:0000256" key="1">
    <source>
        <dbReference type="SAM" id="MobiDB-lite"/>
    </source>
</evidence>
<accession>L8GRM0</accession>
<keyword evidence="4" id="KW-1185">Reference proteome</keyword>
<feature type="transmembrane region" description="Helical" evidence="2">
    <location>
        <begin position="79"/>
        <end position="100"/>
    </location>
</feature>
<reference evidence="3 4" key="1">
    <citation type="journal article" date="2013" name="Genome Biol.">
        <title>Genome of Acanthamoeba castellanii highlights extensive lateral gene transfer and early evolution of tyrosine kinase signaling.</title>
        <authorList>
            <person name="Clarke M."/>
            <person name="Lohan A.J."/>
            <person name="Liu B."/>
            <person name="Lagkouvardos I."/>
            <person name="Roy S."/>
            <person name="Zafar N."/>
            <person name="Bertelli C."/>
            <person name="Schilde C."/>
            <person name="Kianianmomeni A."/>
            <person name="Burglin T.R."/>
            <person name="Frech C."/>
            <person name="Turcotte B."/>
            <person name="Kopec K.O."/>
            <person name="Synnott J.M."/>
            <person name="Choo C."/>
            <person name="Paponov I."/>
            <person name="Finkler A."/>
            <person name="Soon Heng Tan C."/>
            <person name="Hutchins A.P."/>
            <person name="Weinmeier T."/>
            <person name="Rattei T."/>
            <person name="Chu J.S."/>
            <person name="Gimenez G."/>
            <person name="Irimia M."/>
            <person name="Rigden D.J."/>
            <person name="Fitzpatrick D.A."/>
            <person name="Lorenzo-Morales J."/>
            <person name="Bateman A."/>
            <person name="Chiu C.H."/>
            <person name="Tang P."/>
            <person name="Hegemann P."/>
            <person name="Fromm H."/>
            <person name="Raoult D."/>
            <person name="Greub G."/>
            <person name="Miranda-Saavedra D."/>
            <person name="Chen N."/>
            <person name="Nash P."/>
            <person name="Ginger M.L."/>
            <person name="Horn M."/>
            <person name="Schaap P."/>
            <person name="Caler L."/>
            <person name="Loftus B."/>
        </authorList>
    </citation>
    <scope>NUCLEOTIDE SEQUENCE [LARGE SCALE GENOMIC DNA]</scope>
    <source>
        <strain evidence="3 4">Neff</strain>
    </source>
</reference>
<dbReference type="AlphaFoldDB" id="L8GRM0"/>
<dbReference type="VEuPathDB" id="AmoebaDB:ACA1_220530"/>
<evidence type="ECO:0000313" key="3">
    <source>
        <dbReference type="EMBL" id="ELR15293.1"/>
    </source>
</evidence>
<sequence>MAGEQQQPGAPTPSAGALKTGGRADTAQQAKQPRQSDREDCIPCHLASGGMMTIAGLYSLVGARRGTDLLGQKVTSKGWLGFVGSCLTVGGLFFAAQPWLNPYLPSSLQSERLKK</sequence>
<proteinExistence type="predicted"/>
<keyword evidence="2" id="KW-0472">Membrane</keyword>
<dbReference type="GeneID" id="14915943"/>
<organism evidence="3 4">
    <name type="scientific">Acanthamoeba castellanii (strain ATCC 30010 / Neff)</name>
    <dbReference type="NCBI Taxonomy" id="1257118"/>
    <lineage>
        <taxon>Eukaryota</taxon>
        <taxon>Amoebozoa</taxon>
        <taxon>Discosea</taxon>
        <taxon>Longamoebia</taxon>
        <taxon>Centramoebida</taxon>
        <taxon>Acanthamoebidae</taxon>
        <taxon>Acanthamoeba</taxon>
    </lineage>
</organism>
<gene>
    <name evidence="3" type="ORF">ACA1_220530</name>
</gene>
<evidence type="ECO:0008006" key="5">
    <source>
        <dbReference type="Google" id="ProtNLM"/>
    </source>
</evidence>